<dbReference type="PANTHER" id="PTHR24024">
    <property type="entry name" value="PULMONARY SURFACTANT-ASSOCIATED PROTEIN A"/>
    <property type="match status" value="1"/>
</dbReference>
<evidence type="ECO:0008006" key="5">
    <source>
        <dbReference type="Google" id="ProtNLM"/>
    </source>
</evidence>
<reference evidence="3 4" key="1">
    <citation type="submission" date="2018-04" db="EMBL/GenBank/DDBJ databases">
        <title>The genome of golden apple snail Pomacea canaliculata provides insight into stress tolerance and invasive adaptation.</title>
        <authorList>
            <person name="Liu C."/>
            <person name="Liu B."/>
            <person name="Ren Y."/>
            <person name="Zhang Y."/>
            <person name="Wang H."/>
            <person name="Li S."/>
            <person name="Jiang F."/>
            <person name="Yin L."/>
            <person name="Zhang G."/>
            <person name="Qian W."/>
            <person name="Fan W."/>
        </authorList>
    </citation>
    <scope>NUCLEOTIDE SEQUENCE [LARGE SCALE GENOMIC DNA]</scope>
    <source>
        <strain evidence="3">SZHN2017</strain>
        <tissue evidence="3">Muscle</tissue>
    </source>
</reference>
<sequence length="287" mass="31453">MFGLEARGAKWFLLLSFALTGVHSSQVEEDNCGCREKLKELESQMKTVLEVLALKSHENPEKGETEQLSQKMKDDDRRPRSDDFGVLEPVVQGLSRTVLDLTGQIRVLQDEQKHKGSVFVRWGHNQCPQNTDLLYSGSMGGPLWSDHGSGSNLLCLPSNPVFDNMKRTVCGPSTIYGSEYEVCPDPHQDMDIVCAVCRSSSLTIMIPATNACPPDWSVLYSGHVMAGYGGYAASTDYVCVDKDPQDRPGGEANMDGQRLYYTVAKCGSLPCPPYQDGVILSCVVCSA</sequence>
<dbReference type="AlphaFoldDB" id="A0A2T7NX88"/>
<feature type="chain" id="PRO_5015699655" description="Short-chain collagen C4-like" evidence="2">
    <location>
        <begin position="25"/>
        <end position="287"/>
    </location>
</feature>
<evidence type="ECO:0000313" key="4">
    <source>
        <dbReference type="Proteomes" id="UP000245119"/>
    </source>
</evidence>
<dbReference type="PANTHER" id="PTHR24024:SF18">
    <property type="entry name" value="SHORT-CHAIN COLLAGEN C4-LIKE"/>
    <property type="match status" value="1"/>
</dbReference>
<evidence type="ECO:0000313" key="3">
    <source>
        <dbReference type="EMBL" id="PVD25778.1"/>
    </source>
</evidence>
<protein>
    <recommendedName>
        <fullName evidence="5">Short-chain collagen C4-like</fullName>
    </recommendedName>
</protein>
<dbReference type="Proteomes" id="UP000245119">
    <property type="component" value="Linkage Group LG8"/>
</dbReference>
<proteinExistence type="predicted"/>
<evidence type="ECO:0000256" key="1">
    <source>
        <dbReference type="SAM" id="MobiDB-lite"/>
    </source>
</evidence>
<dbReference type="InterPro" id="IPR051077">
    <property type="entry name" value="Ca-dependent_lectin"/>
</dbReference>
<dbReference type="OrthoDB" id="6127486at2759"/>
<feature type="region of interest" description="Disordered" evidence="1">
    <location>
        <begin position="55"/>
        <end position="83"/>
    </location>
</feature>
<organism evidence="3 4">
    <name type="scientific">Pomacea canaliculata</name>
    <name type="common">Golden apple snail</name>
    <dbReference type="NCBI Taxonomy" id="400727"/>
    <lineage>
        <taxon>Eukaryota</taxon>
        <taxon>Metazoa</taxon>
        <taxon>Spiralia</taxon>
        <taxon>Lophotrochozoa</taxon>
        <taxon>Mollusca</taxon>
        <taxon>Gastropoda</taxon>
        <taxon>Caenogastropoda</taxon>
        <taxon>Architaenioglossa</taxon>
        <taxon>Ampullarioidea</taxon>
        <taxon>Ampullariidae</taxon>
        <taxon>Pomacea</taxon>
    </lineage>
</organism>
<name>A0A2T7NX88_POMCA</name>
<keyword evidence="2" id="KW-0732">Signal</keyword>
<feature type="signal peptide" evidence="2">
    <location>
        <begin position="1"/>
        <end position="24"/>
    </location>
</feature>
<evidence type="ECO:0000256" key="2">
    <source>
        <dbReference type="SAM" id="SignalP"/>
    </source>
</evidence>
<dbReference type="EMBL" id="PZQS01000008">
    <property type="protein sequence ID" value="PVD25778.1"/>
    <property type="molecule type" value="Genomic_DNA"/>
</dbReference>
<gene>
    <name evidence="3" type="ORF">C0Q70_13438</name>
</gene>
<dbReference type="GO" id="GO:0005615">
    <property type="term" value="C:extracellular space"/>
    <property type="evidence" value="ECO:0007669"/>
    <property type="project" value="TreeGrafter"/>
</dbReference>
<comment type="caution">
    <text evidence="3">The sequence shown here is derived from an EMBL/GenBank/DDBJ whole genome shotgun (WGS) entry which is preliminary data.</text>
</comment>
<accession>A0A2T7NX88</accession>
<keyword evidence="4" id="KW-1185">Reference proteome</keyword>